<feature type="coiled-coil region" evidence="1">
    <location>
        <begin position="3"/>
        <end position="33"/>
    </location>
</feature>
<comment type="caution">
    <text evidence="2">The sequence shown here is derived from an EMBL/GenBank/DDBJ whole genome shotgun (WGS) entry which is preliminary data.</text>
</comment>
<dbReference type="RefSeq" id="WP_271908118.1">
    <property type="nucleotide sequence ID" value="NZ_JAQLWN010000020.1"/>
</dbReference>
<gene>
    <name evidence="2" type="ORF">PND83_16780</name>
</gene>
<name>A0AAW6C721_FLAPL</name>
<protein>
    <submittedName>
        <fullName evidence="2">Uncharacterized protein</fullName>
    </submittedName>
</protein>
<accession>A0AAW6C721</accession>
<reference evidence="2" key="1">
    <citation type="submission" date="2023-01" db="EMBL/GenBank/DDBJ databases">
        <title>Human gut microbiome strain richness.</title>
        <authorList>
            <person name="Chen-Liaw A."/>
        </authorList>
    </citation>
    <scope>NUCLEOTIDE SEQUENCE</scope>
    <source>
        <strain evidence="2">2225st1_A6_2225SCRN_200828</strain>
    </source>
</reference>
<dbReference type="AlphaFoldDB" id="A0AAW6C721"/>
<proteinExistence type="predicted"/>
<sequence>MSANELEMKIRELRQLQQLIEEAQAEAEGIRDVIKAHMGDTEELRAGEYKITWKPVTSSRLDAVALRAALPEVAARFTRTSTARRFCVA</sequence>
<evidence type="ECO:0000256" key="1">
    <source>
        <dbReference type="SAM" id="Coils"/>
    </source>
</evidence>
<evidence type="ECO:0000313" key="2">
    <source>
        <dbReference type="EMBL" id="MDB7907639.1"/>
    </source>
</evidence>
<evidence type="ECO:0000313" key="3">
    <source>
        <dbReference type="Proteomes" id="UP001211006"/>
    </source>
</evidence>
<keyword evidence="1" id="KW-0175">Coiled coil</keyword>
<organism evidence="2 3">
    <name type="scientific">Flavonifractor plautii</name>
    <name type="common">Fusobacterium plautii</name>
    <dbReference type="NCBI Taxonomy" id="292800"/>
    <lineage>
        <taxon>Bacteria</taxon>
        <taxon>Bacillati</taxon>
        <taxon>Bacillota</taxon>
        <taxon>Clostridia</taxon>
        <taxon>Eubacteriales</taxon>
        <taxon>Oscillospiraceae</taxon>
        <taxon>Flavonifractor</taxon>
    </lineage>
</organism>
<dbReference type="Proteomes" id="UP001211006">
    <property type="component" value="Unassembled WGS sequence"/>
</dbReference>
<dbReference type="EMBL" id="JAQLWO010000021">
    <property type="protein sequence ID" value="MDB7907639.1"/>
    <property type="molecule type" value="Genomic_DNA"/>
</dbReference>